<reference evidence="4 5" key="1">
    <citation type="submission" date="2018-03" db="EMBL/GenBank/DDBJ databases">
        <title>Genomic Encyclopedia of Type Strains, Phase III (KMG-III): the genomes of soil and plant-associated and newly described type strains.</title>
        <authorList>
            <person name="Whitman W."/>
        </authorList>
    </citation>
    <scope>NUCLEOTIDE SEQUENCE [LARGE SCALE GENOMIC DNA]</scope>
    <source>
        <strain evidence="4 5">CGMCC 4.7125</strain>
    </source>
</reference>
<keyword evidence="1" id="KW-0479">Metal-binding</keyword>
<comment type="function">
    <text evidence="1">Catalyzes the ATP-dependent phosphorylation of thiamine-monophosphate (TMP) to form thiamine-pyrophosphate (TPP), the active form of vitamin B1.</text>
</comment>
<comment type="caution">
    <text evidence="1">Lacks conserved residue(s) required for the propagation of feature annotation.</text>
</comment>
<evidence type="ECO:0000256" key="1">
    <source>
        <dbReference type="HAMAP-Rule" id="MF_02128"/>
    </source>
</evidence>
<dbReference type="EC" id="2.7.4.16" evidence="1"/>
<feature type="binding site" evidence="1">
    <location>
        <position position="55"/>
    </location>
    <ligand>
        <name>Mg(2+)</name>
        <dbReference type="ChEBI" id="CHEBI:18420"/>
        <label>4</label>
    </ligand>
</feature>
<proteinExistence type="inferred from homology"/>
<dbReference type="Proteomes" id="UP000238362">
    <property type="component" value="Unassembled WGS sequence"/>
</dbReference>
<keyword evidence="1 4" id="KW-0418">Kinase</keyword>
<feature type="binding site" evidence="1">
    <location>
        <position position="159"/>
    </location>
    <ligand>
        <name>ATP</name>
        <dbReference type="ChEBI" id="CHEBI:30616"/>
    </ligand>
</feature>
<feature type="binding site" evidence="1">
    <location>
        <position position="224"/>
    </location>
    <ligand>
        <name>Mg(2+)</name>
        <dbReference type="ChEBI" id="CHEBI:18420"/>
        <label>5</label>
    </ligand>
</feature>
<feature type="binding site" evidence="1">
    <location>
        <position position="86"/>
    </location>
    <ligand>
        <name>Mg(2+)</name>
        <dbReference type="ChEBI" id="CHEBI:18420"/>
        <label>4</label>
    </ligand>
</feature>
<comment type="pathway">
    <text evidence="1">Cofactor biosynthesis; thiamine diphosphate biosynthesis; thiamine diphosphate from thiamine phosphate: step 1/1.</text>
</comment>
<dbReference type="SUPFAM" id="SSF56042">
    <property type="entry name" value="PurM C-terminal domain-like"/>
    <property type="match status" value="1"/>
</dbReference>
<dbReference type="Pfam" id="PF02769">
    <property type="entry name" value="AIRS_C"/>
    <property type="match status" value="1"/>
</dbReference>
<dbReference type="InterPro" id="IPR036676">
    <property type="entry name" value="PurM-like_C_sf"/>
</dbReference>
<dbReference type="CDD" id="cd02194">
    <property type="entry name" value="ThiL"/>
    <property type="match status" value="1"/>
</dbReference>
<dbReference type="InterPro" id="IPR016188">
    <property type="entry name" value="PurM-like_N"/>
</dbReference>
<dbReference type="UniPathway" id="UPA00060">
    <property type="reaction ID" value="UER00142"/>
</dbReference>
<dbReference type="NCBIfam" id="NF004351">
    <property type="entry name" value="PRK05731.1-4"/>
    <property type="match status" value="1"/>
</dbReference>
<feature type="binding site" evidence="1">
    <location>
        <position position="64"/>
    </location>
    <ligand>
        <name>substrate</name>
    </ligand>
</feature>
<dbReference type="RefSeq" id="WP_281259367.1">
    <property type="nucleotide sequence ID" value="NZ_PVNH01000004.1"/>
</dbReference>
<feature type="domain" description="PurM-like N-terminal" evidence="2">
    <location>
        <begin position="39"/>
        <end position="149"/>
    </location>
</feature>
<dbReference type="GO" id="GO:0005524">
    <property type="term" value="F:ATP binding"/>
    <property type="evidence" value="ECO:0007669"/>
    <property type="project" value="UniProtKB-UniRule"/>
</dbReference>
<dbReference type="SUPFAM" id="SSF55326">
    <property type="entry name" value="PurM N-terminal domain-like"/>
    <property type="match status" value="1"/>
</dbReference>
<feature type="binding site" evidence="1">
    <location>
        <position position="57"/>
    </location>
    <ligand>
        <name>Mg(2+)</name>
        <dbReference type="ChEBI" id="CHEBI:18420"/>
        <label>2</label>
    </ligand>
</feature>
<dbReference type="PANTHER" id="PTHR30270">
    <property type="entry name" value="THIAMINE-MONOPHOSPHATE KINASE"/>
    <property type="match status" value="1"/>
</dbReference>
<evidence type="ECO:0000259" key="2">
    <source>
        <dbReference type="Pfam" id="PF00586"/>
    </source>
</evidence>
<feature type="binding site" evidence="1">
    <location>
        <position position="41"/>
    </location>
    <ligand>
        <name>Mg(2+)</name>
        <dbReference type="ChEBI" id="CHEBI:18420"/>
        <label>3</label>
    </ligand>
</feature>
<dbReference type="Pfam" id="PF00586">
    <property type="entry name" value="AIRS"/>
    <property type="match status" value="1"/>
</dbReference>
<dbReference type="Gene3D" id="3.90.650.10">
    <property type="entry name" value="PurM-like C-terminal domain"/>
    <property type="match status" value="1"/>
</dbReference>
<feature type="binding site" evidence="1">
    <location>
        <position position="318"/>
    </location>
    <ligand>
        <name>substrate</name>
    </ligand>
</feature>
<feature type="binding site" evidence="1">
    <location>
        <position position="221"/>
    </location>
    <ligand>
        <name>Mg(2+)</name>
        <dbReference type="ChEBI" id="CHEBI:18420"/>
        <label>3</label>
    </ligand>
</feature>
<dbReference type="AlphaFoldDB" id="A0A2T0LWB5"/>
<dbReference type="EMBL" id="PVNH01000004">
    <property type="protein sequence ID" value="PRX48316.1"/>
    <property type="molecule type" value="Genomic_DNA"/>
</dbReference>
<dbReference type="HAMAP" id="MF_02128">
    <property type="entry name" value="TMP_kinase"/>
    <property type="match status" value="1"/>
</dbReference>
<evidence type="ECO:0000313" key="5">
    <source>
        <dbReference type="Proteomes" id="UP000238362"/>
    </source>
</evidence>
<feature type="binding site" evidence="1">
    <location>
        <position position="134"/>
    </location>
    <ligand>
        <name>Mg(2+)</name>
        <dbReference type="ChEBI" id="CHEBI:18420"/>
        <label>1</label>
    </ligand>
</feature>
<feature type="binding site" evidence="1">
    <location>
        <position position="274"/>
    </location>
    <ligand>
        <name>substrate</name>
    </ligand>
</feature>
<feature type="domain" description="PurM-like C-terminal" evidence="3">
    <location>
        <begin position="163"/>
        <end position="253"/>
    </location>
</feature>
<keyword evidence="5" id="KW-1185">Reference proteome</keyword>
<dbReference type="PANTHER" id="PTHR30270:SF0">
    <property type="entry name" value="THIAMINE-MONOPHOSPHATE KINASE"/>
    <property type="match status" value="1"/>
</dbReference>
<comment type="similarity">
    <text evidence="1">Belongs to the thiamine-monophosphate kinase family.</text>
</comment>
<name>A0A2T0LWB5_9PSEU</name>
<dbReference type="GO" id="GO:0000287">
    <property type="term" value="F:magnesium ion binding"/>
    <property type="evidence" value="ECO:0007669"/>
    <property type="project" value="UniProtKB-UniRule"/>
</dbReference>
<dbReference type="GO" id="GO:0009030">
    <property type="term" value="F:thiamine-phosphate kinase activity"/>
    <property type="evidence" value="ECO:0007669"/>
    <property type="project" value="UniProtKB-UniRule"/>
</dbReference>
<feature type="binding site" evidence="1">
    <location>
        <position position="57"/>
    </location>
    <ligand>
        <name>Mg(2+)</name>
        <dbReference type="ChEBI" id="CHEBI:18420"/>
        <label>1</label>
    </ligand>
</feature>
<comment type="caution">
    <text evidence="4">The sequence shown here is derived from an EMBL/GenBank/DDBJ whole genome shotgun (WGS) entry which is preliminary data.</text>
</comment>
<dbReference type="PIRSF" id="PIRSF005303">
    <property type="entry name" value="Thiam_monoph_kin"/>
    <property type="match status" value="1"/>
</dbReference>
<dbReference type="InterPro" id="IPR006283">
    <property type="entry name" value="ThiL-like"/>
</dbReference>
<feature type="binding site" evidence="1">
    <location>
        <position position="86"/>
    </location>
    <ligand>
        <name>Mg(2+)</name>
        <dbReference type="ChEBI" id="CHEBI:18420"/>
        <label>3</label>
    </ligand>
</feature>
<dbReference type="InterPro" id="IPR010918">
    <property type="entry name" value="PurM-like_C_dom"/>
</dbReference>
<keyword evidence="1" id="KW-0808">Transferase</keyword>
<keyword evidence="1" id="KW-0460">Magnesium</keyword>
<feature type="binding site" evidence="1">
    <location>
        <begin position="133"/>
        <end position="134"/>
    </location>
    <ligand>
        <name>ATP</name>
        <dbReference type="ChEBI" id="CHEBI:30616"/>
    </ligand>
</feature>
<accession>A0A2T0LWB5</accession>
<sequence length="322" mass="32789">MADRTTPGGDTVAGIGEFGLIGAMTEGRAQPSTTLLGPGDDAAVVAAPDGRVVATTDVLVQNVHFRFGWSSPAHVGRKAVAVNLADIAAMGAVPTSVLVGLACPPDTETSVVTQLVDGMWEEAARARVGIVGGDVVRAEELVLSITALGDLGGRPPVTRSGARPGDVVAVCGRLGWAAAGLAVLGRGFRSPVGVVNAQRSPEPPYAAGPAAAIAGATAMIDVSDGLLADLGHLALASGVGIDVQTDRLTLDQKLVDVGTALGADPMRWVLTGGEDHALAATFPSYTDLPEGWTRIGTVLLPDTGVTVDGRPYDGETGWEHWR</sequence>
<keyword evidence="1" id="KW-0067">ATP-binding</keyword>
<gene>
    <name evidence="1" type="primary">thiL</name>
    <name evidence="4" type="ORF">B0I33_104132</name>
</gene>
<dbReference type="Gene3D" id="3.30.1330.10">
    <property type="entry name" value="PurM-like, N-terminal domain"/>
    <property type="match status" value="1"/>
</dbReference>
<evidence type="ECO:0000259" key="3">
    <source>
        <dbReference type="Pfam" id="PF02769"/>
    </source>
</evidence>
<dbReference type="GO" id="GO:0009229">
    <property type="term" value="P:thiamine diphosphate biosynthetic process"/>
    <property type="evidence" value="ECO:0007669"/>
    <property type="project" value="UniProtKB-UniRule"/>
</dbReference>
<dbReference type="InterPro" id="IPR036921">
    <property type="entry name" value="PurM-like_N_sf"/>
</dbReference>
<feature type="binding site" evidence="1">
    <location>
        <position position="41"/>
    </location>
    <ligand>
        <name>Mg(2+)</name>
        <dbReference type="ChEBI" id="CHEBI:18420"/>
        <label>4</label>
    </ligand>
</feature>
<dbReference type="NCBIfam" id="TIGR01379">
    <property type="entry name" value="thiL"/>
    <property type="match status" value="1"/>
</dbReference>
<comment type="catalytic activity">
    <reaction evidence="1">
        <text>thiamine phosphate + ATP = thiamine diphosphate + ADP</text>
        <dbReference type="Rhea" id="RHEA:15913"/>
        <dbReference type="ChEBI" id="CHEBI:30616"/>
        <dbReference type="ChEBI" id="CHEBI:37575"/>
        <dbReference type="ChEBI" id="CHEBI:58937"/>
        <dbReference type="ChEBI" id="CHEBI:456216"/>
        <dbReference type="EC" id="2.7.4.16"/>
    </reaction>
</comment>
<protein>
    <recommendedName>
        <fullName evidence="1">Thiamine-monophosphate kinase</fullName>
        <shortName evidence="1">TMP kinase</shortName>
        <shortName evidence="1">Thiamine-phosphate kinase</shortName>
        <ecNumber evidence="1">2.7.4.16</ecNumber>
    </recommendedName>
</protein>
<organism evidence="4 5">
    <name type="scientific">Prauserella shujinwangii</name>
    <dbReference type="NCBI Taxonomy" id="1453103"/>
    <lineage>
        <taxon>Bacteria</taxon>
        <taxon>Bacillati</taxon>
        <taxon>Actinomycetota</taxon>
        <taxon>Actinomycetes</taxon>
        <taxon>Pseudonocardiales</taxon>
        <taxon>Pseudonocardiaceae</taxon>
        <taxon>Prauserella</taxon>
    </lineage>
</organism>
<feature type="binding site" evidence="1">
    <location>
        <position position="223"/>
    </location>
    <ligand>
        <name>ATP</name>
        <dbReference type="ChEBI" id="CHEBI:30616"/>
    </ligand>
</feature>
<comment type="miscellaneous">
    <text evidence="1">Reaction mechanism of ThiL seems to utilize a direct, inline transfer of the gamma-phosphate of ATP to TMP rather than a phosphorylated enzyme intermediate.</text>
</comment>
<dbReference type="GO" id="GO:0009228">
    <property type="term" value="P:thiamine biosynthetic process"/>
    <property type="evidence" value="ECO:0007669"/>
    <property type="project" value="UniProtKB-KW"/>
</dbReference>
<keyword evidence="1" id="KW-0547">Nucleotide-binding</keyword>
<evidence type="ECO:0000313" key="4">
    <source>
        <dbReference type="EMBL" id="PRX48316.1"/>
    </source>
</evidence>
<feature type="binding site" evidence="1">
    <location>
        <position position="86"/>
    </location>
    <ligand>
        <name>Mg(2+)</name>
        <dbReference type="ChEBI" id="CHEBI:18420"/>
        <label>2</label>
    </ligand>
</feature>
<feature type="binding site" evidence="1">
    <location>
        <position position="56"/>
    </location>
    <ligand>
        <name>Mg(2+)</name>
        <dbReference type="ChEBI" id="CHEBI:18420"/>
        <label>1</label>
    </ligand>
</feature>
<keyword evidence="1" id="KW-0784">Thiamine biosynthesis</keyword>